<name>A0A8S4QRS8_9NEOP</name>
<dbReference type="EMBL" id="CAKXAJ010017847">
    <property type="protein sequence ID" value="CAH2217226.1"/>
    <property type="molecule type" value="Genomic_DNA"/>
</dbReference>
<feature type="non-terminal residue" evidence="1">
    <location>
        <position position="1"/>
    </location>
</feature>
<dbReference type="AlphaFoldDB" id="A0A8S4QRS8"/>
<keyword evidence="2" id="KW-1185">Reference proteome</keyword>
<proteinExistence type="predicted"/>
<sequence>HSSRGDPIPHARSHEQPLMRLLLGHGVAPWIKNSDLSECLTPHQIIIHEICSLEDTLAFEYLEPSTR</sequence>
<dbReference type="Proteomes" id="UP000838756">
    <property type="component" value="Unassembled WGS sequence"/>
</dbReference>
<gene>
    <name evidence="1" type="primary">jg21364</name>
    <name evidence="1" type="ORF">PAEG_LOCUS5142</name>
</gene>
<evidence type="ECO:0000313" key="1">
    <source>
        <dbReference type="EMBL" id="CAH2217226.1"/>
    </source>
</evidence>
<evidence type="ECO:0000313" key="2">
    <source>
        <dbReference type="Proteomes" id="UP000838756"/>
    </source>
</evidence>
<accession>A0A8S4QRS8</accession>
<protein>
    <submittedName>
        <fullName evidence="1">Jg21364 protein</fullName>
    </submittedName>
</protein>
<comment type="caution">
    <text evidence="1">The sequence shown here is derived from an EMBL/GenBank/DDBJ whole genome shotgun (WGS) entry which is preliminary data.</text>
</comment>
<organism evidence="1 2">
    <name type="scientific">Pararge aegeria aegeria</name>
    <dbReference type="NCBI Taxonomy" id="348720"/>
    <lineage>
        <taxon>Eukaryota</taxon>
        <taxon>Metazoa</taxon>
        <taxon>Ecdysozoa</taxon>
        <taxon>Arthropoda</taxon>
        <taxon>Hexapoda</taxon>
        <taxon>Insecta</taxon>
        <taxon>Pterygota</taxon>
        <taxon>Neoptera</taxon>
        <taxon>Endopterygota</taxon>
        <taxon>Lepidoptera</taxon>
        <taxon>Glossata</taxon>
        <taxon>Ditrysia</taxon>
        <taxon>Papilionoidea</taxon>
        <taxon>Nymphalidae</taxon>
        <taxon>Satyrinae</taxon>
        <taxon>Satyrini</taxon>
        <taxon>Parargina</taxon>
        <taxon>Pararge</taxon>
    </lineage>
</organism>
<reference evidence="1" key="1">
    <citation type="submission" date="2022-03" db="EMBL/GenBank/DDBJ databases">
        <authorList>
            <person name="Lindestad O."/>
        </authorList>
    </citation>
    <scope>NUCLEOTIDE SEQUENCE</scope>
</reference>